<reference evidence="1" key="1">
    <citation type="submission" date="2020-01" db="EMBL/GenBank/DDBJ databases">
        <title>Insect and environment-associated Actinomycetes.</title>
        <authorList>
            <person name="Currrie C."/>
            <person name="Chevrette M."/>
            <person name="Carlson C."/>
            <person name="Stubbendieck R."/>
            <person name="Wendt-Pienkowski E."/>
        </authorList>
    </citation>
    <scope>NUCLEOTIDE SEQUENCE</scope>
    <source>
        <strain evidence="1">SID7499</strain>
    </source>
</reference>
<dbReference type="GO" id="GO:0004674">
    <property type="term" value="F:protein serine/threonine kinase activity"/>
    <property type="evidence" value="ECO:0007669"/>
    <property type="project" value="UniProtKB-KW"/>
</dbReference>
<feature type="non-terminal residue" evidence="1">
    <location>
        <position position="1"/>
    </location>
</feature>
<dbReference type="EMBL" id="JAAGMN010002221">
    <property type="protein sequence ID" value="NEE09224.1"/>
    <property type="molecule type" value="Genomic_DNA"/>
</dbReference>
<organism evidence="1">
    <name type="scientific">Streptomyces sp. SID7499</name>
    <dbReference type="NCBI Taxonomy" id="2706086"/>
    <lineage>
        <taxon>Bacteria</taxon>
        <taxon>Bacillati</taxon>
        <taxon>Actinomycetota</taxon>
        <taxon>Actinomycetes</taxon>
        <taxon>Kitasatosporales</taxon>
        <taxon>Streptomycetaceae</taxon>
        <taxon>Streptomyces</taxon>
    </lineage>
</organism>
<keyword evidence="1" id="KW-0418">Kinase</keyword>
<comment type="caution">
    <text evidence="1">The sequence shown here is derived from an EMBL/GenBank/DDBJ whole genome shotgun (WGS) entry which is preliminary data.</text>
</comment>
<sequence>AADGERLWKFQDIGSADPKGATVSASYRALAAGETVLVQRDRAFYAFPVA</sequence>
<name>A0A6G3WUU3_9ACTN</name>
<dbReference type="AlphaFoldDB" id="A0A6G3WUU3"/>
<evidence type="ECO:0000313" key="1">
    <source>
        <dbReference type="EMBL" id="NEE09224.1"/>
    </source>
</evidence>
<proteinExistence type="predicted"/>
<accession>A0A6G3WUU3</accession>
<keyword evidence="1" id="KW-0808">Transferase</keyword>
<keyword evidence="1" id="KW-0723">Serine/threonine-protein kinase</keyword>
<protein>
    <submittedName>
        <fullName evidence="1">Serine/threonine protein kinase</fullName>
    </submittedName>
</protein>
<gene>
    <name evidence="1" type="ORF">G3M58_22550</name>
</gene>